<proteinExistence type="predicted"/>
<dbReference type="Proteomes" id="UP001302072">
    <property type="component" value="Chromosome"/>
</dbReference>
<name>A0ABY9YQ84_9GAMM</name>
<sequence length="67" mass="7442">MLITVQHHDHRWQVLPPGSEDAVTFADGTVAFDFADTLAREHHAETGRSSRVRVAVENAFVDAVHYG</sequence>
<evidence type="ECO:0000313" key="2">
    <source>
        <dbReference type="Proteomes" id="UP001302072"/>
    </source>
</evidence>
<dbReference type="EMBL" id="CP115541">
    <property type="protein sequence ID" value="WNH52771.1"/>
    <property type="molecule type" value="Genomic_DNA"/>
</dbReference>
<gene>
    <name evidence="1" type="ORF">PDM29_00435</name>
</gene>
<reference evidence="1 2" key="1">
    <citation type="submission" date="2022-12" db="EMBL/GenBank/DDBJ databases">
        <title>Two new species, Stenotrophomonas aracearum and Stenotrophomonas oahuensis, isolated from Anthurium (Araceae family) in Hawaii.</title>
        <authorList>
            <person name="Chunag S.C."/>
            <person name="Dobhal S."/>
            <person name="Alvarez A."/>
            <person name="Arif M."/>
        </authorList>
    </citation>
    <scope>NUCLEOTIDE SEQUENCE [LARGE SCALE GENOMIC DNA]</scope>
    <source>
        <strain evidence="1 2">A5586</strain>
    </source>
</reference>
<keyword evidence="2" id="KW-1185">Reference proteome</keyword>
<accession>A0ABY9YQ84</accession>
<dbReference type="RefSeq" id="WP_311191955.1">
    <property type="nucleotide sequence ID" value="NZ_CP115541.1"/>
</dbReference>
<organism evidence="1 2">
    <name type="scientific">Stenotrophomonas oahuensis</name>
    <dbReference type="NCBI Taxonomy" id="3003271"/>
    <lineage>
        <taxon>Bacteria</taxon>
        <taxon>Pseudomonadati</taxon>
        <taxon>Pseudomonadota</taxon>
        <taxon>Gammaproteobacteria</taxon>
        <taxon>Lysobacterales</taxon>
        <taxon>Lysobacteraceae</taxon>
        <taxon>Stenotrophomonas</taxon>
    </lineage>
</organism>
<evidence type="ECO:0000313" key="1">
    <source>
        <dbReference type="EMBL" id="WNH52771.1"/>
    </source>
</evidence>
<protein>
    <submittedName>
        <fullName evidence="1">Uncharacterized protein</fullName>
    </submittedName>
</protein>